<keyword evidence="4" id="KW-0808">Transferase</keyword>
<feature type="transmembrane region" description="Helical" evidence="10">
    <location>
        <begin position="353"/>
        <end position="375"/>
    </location>
</feature>
<dbReference type="Proteomes" id="UP000065533">
    <property type="component" value="Chromosome"/>
</dbReference>
<keyword evidence="7" id="KW-0067">ATP-binding</keyword>
<dbReference type="PANTHER" id="PTHR43547">
    <property type="entry name" value="TWO-COMPONENT HISTIDINE KINASE"/>
    <property type="match status" value="1"/>
</dbReference>
<dbReference type="InterPro" id="IPR011006">
    <property type="entry name" value="CheY-like_superfamily"/>
</dbReference>
<dbReference type="InterPro" id="IPR036890">
    <property type="entry name" value="HATPase_C_sf"/>
</dbReference>
<proteinExistence type="predicted"/>
<evidence type="ECO:0000256" key="4">
    <source>
        <dbReference type="ARBA" id="ARBA00022679"/>
    </source>
</evidence>
<evidence type="ECO:0000256" key="5">
    <source>
        <dbReference type="ARBA" id="ARBA00022741"/>
    </source>
</evidence>
<dbReference type="Gene3D" id="3.30.565.10">
    <property type="entry name" value="Histidine kinase-like ATPase, C-terminal domain"/>
    <property type="match status" value="2"/>
</dbReference>
<dbReference type="InterPro" id="IPR003661">
    <property type="entry name" value="HisK_dim/P_dom"/>
</dbReference>
<keyword evidence="6" id="KW-0418">Kinase</keyword>
<evidence type="ECO:0000256" key="6">
    <source>
        <dbReference type="ARBA" id="ARBA00022777"/>
    </source>
</evidence>
<feature type="transmembrane region" description="Helical" evidence="10">
    <location>
        <begin position="321"/>
        <end position="341"/>
    </location>
</feature>
<evidence type="ECO:0000256" key="1">
    <source>
        <dbReference type="ARBA" id="ARBA00000085"/>
    </source>
</evidence>
<dbReference type="SUPFAM" id="SSF47384">
    <property type="entry name" value="Homodimeric domain of signal transducing histidine kinase"/>
    <property type="match status" value="2"/>
</dbReference>
<dbReference type="CDD" id="cd17546">
    <property type="entry name" value="REC_hyHK_CKI1_RcsC-like"/>
    <property type="match status" value="1"/>
</dbReference>
<dbReference type="InterPro" id="IPR011623">
    <property type="entry name" value="7TMR_DISM_rcpt_extracell_dom1"/>
</dbReference>
<feature type="transmembrane region" description="Helical" evidence="10">
    <location>
        <begin position="200"/>
        <end position="221"/>
    </location>
</feature>
<organism evidence="13 14">
    <name type="scientific">Planococcus kocurii</name>
    <dbReference type="NCBI Taxonomy" id="1374"/>
    <lineage>
        <taxon>Bacteria</taxon>
        <taxon>Bacillati</taxon>
        <taxon>Bacillota</taxon>
        <taxon>Bacilli</taxon>
        <taxon>Bacillales</taxon>
        <taxon>Caryophanaceae</taxon>
        <taxon>Planococcus</taxon>
    </lineage>
</organism>
<evidence type="ECO:0000256" key="9">
    <source>
        <dbReference type="PROSITE-ProRule" id="PRU00169"/>
    </source>
</evidence>
<accession>A0ABM5WUH1</accession>
<feature type="transmembrane region" description="Helical" evidence="10">
    <location>
        <begin position="296"/>
        <end position="315"/>
    </location>
</feature>
<evidence type="ECO:0000259" key="12">
    <source>
        <dbReference type="PROSITE" id="PS50110"/>
    </source>
</evidence>
<dbReference type="EC" id="2.7.13.3" evidence="2"/>
<keyword evidence="10" id="KW-0472">Membrane</keyword>
<dbReference type="Gene3D" id="2.60.40.2380">
    <property type="match status" value="1"/>
</dbReference>
<evidence type="ECO:0000256" key="7">
    <source>
        <dbReference type="ARBA" id="ARBA00022840"/>
    </source>
</evidence>
<comment type="catalytic activity">
    <reaction evidence="1">
        <text>ATP + protein L-histidine = ADP + protein N-phospho-L-histidine.</text>
        <dbReference type="EC" id="2.7.13.3"/>
    </reaction>
</comment>
<keyword evidence="3 9" id="KW-0597">Phosphoprotein</keyword>
<dbReference type="InterPro" id="IPR003594">
    <property type="entry name" value="HATPase_dom"/>
</dbReference>
<protein>
    <recommendedName>
        <fullName evidence="2">histidine kinase</fullName>
        <ecNumber evidence="2">2.7.13.3</ecNumber>
    </recommendedName>
</protein>
<evidence type="ECO:0000259" key="11">
    <source>
        <dbReference type="PROSITE" id="PS50109"/>
    </source>
</evidence>
<dbReference type="Pfam" id="PF07696">
    <property type="entry name" value="7TMR-DISMED2"/>
    <property type="match status" value="1"/>
</dbReference>
<sequence length="1096" mass="123330">MNNFYQKTSISVKVCCIFLAFFFLSDTEKIASTNDSEKVVLLSEEDKKKTLSKNLQILEDVEGTLRISELQSPPYSWKFSLNENGIPNMGFSSDVYWVKFTIENRAETEEWLLELANPFLDHVVLYSPEPSGGFSITEFGETMSDSKKLYSSRSPVFKLPLLNKGENTFFMKIESQGVLYFPVTVWEHAAYDAKSQQMTAMIGLVSGISLLFFGWCIYSFFKYRQKNFLYLLILAVSLLFTAAEWTGLNFTYIWPDFKWGSNQTILVACGAASLMTFFILKELLSGVLNIHWLSMVIKWMVACVLFSVMVSFFSYSLTSLFSFASSALTIVLTCVLAFSAWQKGISYAAPYTAALFVSIAILTISFLTAMGVLPYIETVQYAVYVISWSILLLAAKALLKKEKMKLEKTQQLERQANDRQLLKVTTLKNDNKRKDELLAFASNGLRTPLYGVIGIAESLQQSASGKMSPQMITQLDELVTSSKNMAHLINDVVDFSKQKPSSLQRHTTAIALDELCTNVIAIYKPLLKNEAVKLYHTVPASLPKPCADPDRLRQILSNLVNNSIEHTRVGEIVLSARIFEGDLEISVKDTGNSIEEKKIPIFFEWNIPQEKPLRNHGMDLKITKNLIELQGGTLKLESLKESGSLFIVTLPICTDASNAPLLGDSRNQTKELTASQLADSLLKQRPTKKNLHVLVIETDEINRLVLLRQLISANYQAVGVEDGKTALHLLSHQSIDLIVMDGSLTDMTSDELCKLIRLEYTLTEMPILMLSDADSLQEKKDAFTAGANDYLLKPCDKEEFLLRVKTLANMRSLTQEITNLNYFLERNVNERTMALEITNMNLLTVNDEIQEIEKSRNEMLSAISHELGTPITLIHSYIQAVKESLIEENNPRYLDMIHKKLLLLERLTEDLVELTKYKSGHMTLRFLEKDSLVWIARLAESMASDVTQSGRVFEFFGTKNPDNISHSLLAIDLDRLDQVISNILWNSVKHTSPEEGKITLSMEIVANNNDNALLDEESDGELVVRIADNGSGIKKEALPYIFDRFYKINRSASYKGSGLGLAIAKEIVLAHKGQIWADSIEGQGSVFVIVLPLTFQ</sequence>
<dbReference type="InterPro" id="IPR005467">
    <property type="entry name" value="His_kinase_dom"/>
</dbReference>
<dbReference type="InterPro" id="IPR004358">
    <property type="entry name" value="Sig_transdc_His_kin-like_C"/>
</dbReference>
<dbReference type="PANTHER" id="PTHR43547:SF2">
    <property type="entry name" value="HYBRID SIGNAL TRANSDUCTION HISTIDINE KINASE C"/>
    <property type="match status" value="1"/>
</dbReference>
<dbReference type="CDD" id="cd00075">
    <property type="entry name" value="HATPase"/>
    <property type="match status" value="1"/>
</dbReference>
<feature type="domain" description="Histidine kinase" evidence="11">
    <location>
        <begin position="440"/>
        <end position="654"/>
    </location>
</feature>
<dbReference type="Pfam" id="PF00512">
    <property type="entry name" value="HisKA"/>
    <property type="match status" value="2"/>
</dbReference>
<dbReference type="SUPFAM" id="SSF55874">
    <property type="entry name" value="ATPase domain of HSP90 chaperone/DNA topoisomerase II/histidine kinase"/>
    <property type="match status" value="2"/>
</dbReference>
<dbReference type="Gene3D" id="1.10.287.130">
    <property type="match status" value="2"/>
</dbReference>
<keyword evidence="10" id="KW-0812">Transmembrane</keyword>
<keyword evidence="5" id="KW-0547">Nucleotide-binding</keyword>
<evidence type="ECO:0000256" key="2">
    <source>
        <dbReference type="ARBA" id="ARBA00012438"/>
    </source>
</evidence>
<name>A0ABM5WUH1_9BACL</name>
<dbReference type="PROSITE" id="PS50109">
    <property type="entry name" value="HIS_KIN"/>
    <property type="match status" value="2"/>
</dbReference>
<keyword evidence="10" id="KW-1133">Transmembrane helix</keyword>
<keyword evidence="14" id="KW-1185">Reference proteome</keyword>
<evidence type="ECO:0000256" key="10">
    <source>
        <dbReference type="SAM" id="Phobius"/>
    </source>
</evidence>
<evidence type="ECO:0000313" key="14">
    <source>
        <dbReference type="Proteomes" id="UP000065533"/>
    </source>
</evidence>
<dbReference type="PROSITE" id="PS50110">
    <property type="entry name" value="RESPONSE_REGULATORY"/>
    <property type="match status" value="1"/>
</dbReference>
<feature type="domain" description="Histidine kinase" evidence="11">
    <location>
        <begin position="862"/>
        <end position="1095"/>
    </location>
</feature>
<dbReference type="InterPro" id="IPR011622">
    <property type="entry name" value="7TMR_DISM_rcpt_extracell_dom2"/>
</dbReference>
<dbReference type="InterPro" id="IPR036097">
    <property type="entry name" value="HisK_dim/P_sf"/>
</dbReference>
<dbReference type="PRINTS" id="PR00344">
    <property type="entry name" value="BCTRLSENSOR"/>
</dbReference>
<reference evidence="13" key="1">
    <citation type="submission" date="2016-01" db="EMBL/GenBank/DDBJ databases">
        <title>Complete genome of Planococcus kocurri type strain.</title>
        <authorList>
            <person name="See-Too W.S."/>
        </authorList>
    </citation>
    <scope>NUCLEOTIDE SEQUENCE [LARGE SCALE GENOMIC DNA]</scope>
    <source>
        <strain evidence="13">ATCC 43650</strain>
    </source>
</reference>
<dbReference type="InterPro" id="IPR001789">
    <property type="entry name" value="Sig_transdc_resp-reg_receiver"/>
</dbReference>
<evidence type="ECO:0000256" key="8">
    <source>
        <dbReference type="ARBA" id="ARBA00023012"/>
    </source>
</evidence>
<evidence type="ECO:0000256" key="3">
    <source>
        <dbReference type="ARBA" id="ARBA00022553"/>
    </source>
</evidence>
<feature type="modified residue" description="4-aspartylphosphate" evidence="9">
    <location>
        <position position="741"/>
    </location>
</feature>
<keyword evidence="8" id="KW-0902">Two-component regulatory system</keyword>
<dbReference type="SMART" id="SM00388">
    <property type="entry name" value="HisKA"/>
    <property type="match status" value="2"/>
</dbReference>
<dbReference type="CDD" id="cd00082">
    <property type="entry name" value="HisKA"/>
    <property type="match status" value="2"/>
</dbReference>
<feature type="transmembrane region" description="Helical" evidence="10">
    <location>
        <begin position="228"/>
        <end position="245"/>
    </location>
</feature>
<feature type="domain" description="Response regulatory" evidence="12">
    <location>
        <begin position="692"/>
        <end position="808"/>
    </location>
</feature>
<evidence type="ECO:0000313" key="13">
    <source>
        <dbReference type="EMBL" id="ALS77974.1"/>
    </source>
</evidence>
<gene>
    <name evidence="13" type="ORF">AUO94_04625</name>
</gene>
<dbReference type="Gene3D" id="3.40.50.2300">
    <property type="match status" value="1"/>
</dbReference>
<dbReference type="Pfam" id="PF07695">
    <property type="entry name" value="7TMR-DISM_7TM"/>
    <property type="match status" value="1"/>
</dbReference>
<feature type="transmembrane region" description="Helical" evidence="10">
    <location>
        <begin position="381"/>
        <end position="399"/>
    </location>
</feature>
<dbReference type="Pfam" id="PF02518">
    <property type="entry name" value="HATPase_c"/>
    <property type="match status" value="2"/>
</dbReference>
<dbReference type="SMART" id="SM00448">
    <property type="entry name" value="REC"/>
    <property type="match status" value="1"/>
</dbReference>
<dbReference type="SUPFAM" id="SSF52172">
    <property type="entry name" value="CheY-like"/>
    <property type="match status" value="1"/>
</dbReference>
<dbReference type="Pfam" id="PF00072">
    <property type="entry name" value="Response_reg"/>
    <property type="match status" value="1"/>
</dbReference>
<dbReference type="SMART" id="SM00387">
    <property type="entry name" value="HATPase_c"/>
    <property type="match status" value="2"/>
</dbReference>
<feature type="transmembrane region" description="Helical" evidence="10">
    <location>
        <begin position="265"/>
        <end position="284"/>
    </location>
</feature>
<dbReference type="EMBL" id="CP013661">
    <property type="protein sequence ID" value="ALS77974.1"/>
    <property type="molecule type" value="Genomic_DNA"/>
</dbReference>